<feature type="compositionally biased region" description="Polar residues" evidence="1">
    <location>
        <begin position="210"/>
        <end position="227"/>
    </location>
</feature>
<evidence type="ECO:0000256" key="1">
    <source>
        <dbReference type="SAM" id="MobiDB-lite"/>
    </source>
</evidence>
<dbReference type="OrthoDB" id="10263272at2759"/>
<organism evidence="2 3">
    <name type="scientific">Cytospora leucostoma</name>
    <dbReference type="NCBI Taxonomy" id="1230097"/>
    <lineage>
        <taxon>Eukaryota</taxon>
        <taxon>Fungi</taxon>
        <taxon>Dikarya</taxon>
        <taxon>Ascomycota</taxon>
        <taxon>Pezizomycotina</taxon>
        <taxon>Sordariomycetes</taxon>
        <taxon>Sordariomycetidae</taxon>
        <taxon>Diaporthales</taxon>
        <taxon>Cytosporaceae</taxon>
        <taxon>Cytospora</taxon>
    </lineage>
</organism>
<comment type="caution">
    <text evidence="2">The sequence shown here is derived from an EMBL/GenBank/DDBJ whole genome shotgun (WGS) entry which is preliminary data.</text>
</comment>
<proteinExistence type="predicted"/>
<feature type="region of interest" description="Disordered" evidence="1">
    <location>
        <begin position="175"/>
        <end position="227"/>
    </location>
</feature>
<name>A0A423VPT7_9PEZI</name>
<dbReference type="Proteomes" id="UP000285146">
    <property type="component" value="Unassembled WGS sequence"/>
</dbReference>
<feature type="region of interest" description="Disordered" evidence="1">
    <location>
        <begin position="62"/>
        <end position="144"/>
    </location>
</feature>
<keyword evidence="3" id="KW-1185">Reference proteome</keyword>
<protein>
    <submittedName>
        <fullName evidence="2">Uncharacterized protein</fullName>
    </submittedName>
</protein>
<accession>A0A423VPT7</accession>
<dbReference type="AlphaFoldDB" id="A0A423VPT7"/>
<reference evidence="2 3" key="1">
    <citation type="submission" date="2015-09" db="EMBL/GenBank/DDBJ databases">
        <title>Host preference determinants of Valsa canker pathogens revealed by comparative genomics.</title>
        <authorList>
            <person name="Yin Z."/>
            <person name="Huang L."/>
        </authorList>
    </citation>
    <scope>NUCLEOTIDE SEQUENCE [LARGE SCALE GENOMIC DNA]</scope>
    <source>
        <strain evidence="2 3">SXYLt</strain>
    </source>
</reference>
<dbReference type="InParanoid" id="A0A423VPT7"/>
<evidence type="ECO:0000313" key="3">
    <source>
        <dbReference type="Proteomes" id="UP000285146"/>
    </source>
</evidence>
<evidence type="ECO:0000313" key="2">
    <source>
        <dbReference type="EMBL" id="ROV93038.1"/>
    </source>
</evidence>
<sequence length="227" mass="25141">MTPPTTPLTARMRQLGLDALPRTGRSADSGYGSVETSPTKLPLHIHSDHTSISLAARLESESLQSYDGTGSEASDSKKSDNDPEPEIWDSPTAGHEKFATLPRAARRRISRTDSYPVQLDRPAYHPRHGSDTAVSASRVGSLRALDRFVPLRDHSTPGSEKMRTTRALEELTLSERLVRHNQDAPDPFCFRRRPLPPSPTETRKARRPSQGGTVLDTASQNQTDRRQ</sequence>
<dbReference type="EMBL" id="LKEB01000082">
    <property type="protein sequence ID" value="ROV93038.1"/>
    <property type="molecule type" value="Genomic_DNA"/>
</dbReference>
<gene>
    <name evidence="2" type="ORF">VPNG_09441</name>
</gene>
<feature type="region of interest" description="Disordered" evidence="1">
    <location>
        <begin position="20"/>
        <end position="45"/>
    </location>
</feature>
<feature type="compositionally biased region" description="Polar residues" evidence="1">
    <location>
        <begin position="62"/>
        <end position="73"/>
    </location>
</feature>
<dbReference type="STRING" id="1230097.A0A423VPT7"/>